<dbReference type="Pfam" id="PF10145">
    <property type="entry name" value="PhageMin_Tail"/>
    <property type="match status" value="1"/>
</dbReference>
<gene>
    <name evidence="4" type="ORF">EDC59_101245</name>
</gene>
<keyword evidence="1" id="KW-1188">Viral release from host cell</keyword>
<protein>
    <submittedName>
        <fullName evidence="4">TP901 family phage tail tape measure protein</fullName>
    </submittedName>
</protein>
<name>A0AA94PRV8_9BACT</name>
<feature type="domain" description="Phage tail tape measure protein" evidence="3">
    <location>
        <begin position="94"/>
        <end position="293"/>
    </location>
</feature>
<feature type="transmembrane region" description="Helical" evidence="2">
    <location>
        <begin position="480"/>
        <end position="498"/>
    </location>
</feature>
<keyword evidence="2" id="KW-0812">Transmembrane</keyword>
<evidence type="ECO:0000313" key="5">
    <source>
        <dbReference type="Proteomes" id="UP000295506"/>
    </source>
</evidence>
<evidence type="ECO:0000313" key="4">
    <source>
        <dbReference type="EMBL" id="TDT91842.1"/>
    </source>
</evidence>
<feature type="transmembrane region" description="Helical" evidence="2">
    <location>
        <begin position="387"/>
        <end position="411"/>
    </location>
</feature>
<reference evidence="4 5" key="1">
    <citation type="submission" date="2019-03" db="EMBL/GenBank/DDBJ databases">
        <title>Genomic Encyclopedia of Type Strains, Phase IV (KMG-IV): sequencing the most valuable type-strain genomes for metagenomic binning, comparative biology and taxonomic classification.</title>
        <authorList>
            <person name="Goeker M."/>
        </authorList>
    </citation>
    <scope>NUCLEOTIDE SEQUENCE [LARGE SCALE GENOMIC DNA]</scope>
    <source>
        <strain evidence="4 5">DSM 101483</strain>
    </source>
</reference>
<dbReference type="NCBIfam" id="TIGR01760">
    <property type="entry name" value="tape_meas_TP901"/>
    <property type="match status" value="1"/>
</dbReference>
<organism evidence="4 5">
    <name type="scientific">Pseudodesulfovibrio indicus</name>
    <dbReference type="NCBI Taxonomy" id="1716143"/>
    <lineage>
        <taxon>Bacteria</taxon>
        <taxon>Pseudomonadati</taxon>
        <taxon>Thermodesulfobacteriota</taxon>
        <taxon>Desulfovibrionia</taxon>
        <taxon>Desulfovibrionales</taxon>
        <taxon>Desulfovibrionaceae</taxon>
    </lineage>
</organism>
<dbReference type="PANTHER" id="PTHR37813">
    <property type="entry name" value="FELS-2 PROPHAGE PROTEIN"/>
    <property type="match status" value="1"/>
</dbReference>
<accession>A0AA94PRV8</accession>
<keyword evidence="2" id="KW-1133">Transmembrane helix</keyword>
<dbReference type="RefSeq" id="WP_078063654.1">
    <property type="nucleotide sequence ID" value="NZ_CP014206.1"/>
</dbReference>
<evidence type="ECO:0000256" key="1">
    <source>
        <dbReference type="ARBA" id="ARBA00022612"/>
    </source>
</evidence>
<dbReference type="AlphaFoldDB" id="A0AA94PRV8"/>
<keyword evidence="2" id="KW-0472">Membrane</keyword>
<dbReference type="PANTHER" id="PTHR37813:SF1">
    <property type="entry name" value="FELS-2 PROPHAGE PROTEIN"/>
    <property type="match status" value="1"/>
</dbReference>
<comment type="caution">
    <text evidence="4">The sequence shown here is derived from an EMBL/GenBank/DDBJ whole genome shotgun (WGS) entry which is preliminary data.</text>
</comment>
<evidence type="ECO:0000259" key="3">
    <source>
        <dbReference type="Pfam" id="PF10145"/>
    </source>
</evidence>
<dbReference type="EMBL" id="SOBK01000001">
    <property type="protein sequence ID" value="TDT91842.1"/>
    <property type="molecule type" value="Genomic_DNA"/>
</dbReference>
<proteinExistence type="predicted"/>
<evidence type="ECO:0000256" key="2">
    <source>
        <dbReference type="SAM" id="Phobius"/>
    </source>
</evidence>
<dbReference type="InterPro" id="IPR010090">
    <property type="entry name" value="Phage_tape_meas"/>
</dbReference>
<sequence>MEIFSVMASMSLVDMITAPLRKIAGQMNVTDKAAASLSSGALALSKSLLPIALAAGVLLAALAPCISTAAEFESAMAGVGAVSRATPAEMRELSDAARELGATTAWSAMQVAEGQKYLAMAGFSVQENVAALPAVLNMASAGATELGRAADISSDILSAFNLEAAQMPRVADTLTAAFTTSNTSLELLGETMKYVAPVAEKAGVSLEGTAAMAGLLGNVGIKGSQAGTALRAMLNGLAAPSSEAAKSMAALGVVTTDAVGNLRNPIAILGDMAKATESMGSAQKMAFTKTVFGTEAMSAVLALFDQAGAGGITEYAAQLTAAGTAAEVAARQNDNLVGDQKALGSAFESLQITIGSLFLPAMRGLAQAATWVVRGLDMIAASPVGKFLLGAAAVLSVTVIAITLLSGAVWAGTAAWAAFNVVILANPIGLIILAVVGLVAGLIALYNKCDKAREIMDYFVVGAVAVWEWIKAAASAVGDFFSILSGAGIMGVFAYYFTDIYNAAGALWDRLKSLFDIDLSESGRKLITTLADGIKSVLTAPYDLVKAGLDKVRNLLPFSDAKEGPLSSLTLSGTKIMDTLGSGIRAAAPNLHATATGALAGVAVAANLAVAPVAPAPSPLEGPAPIQANASAKGQAPVQRSGKSVIIQNLTVTLPGVQDADGFVAALQTLIAQHDGSGDESGGWD</sequence>
<feature type="transmembrane region" description="Helical" evidence="2">
    <location>
        <begin position="417"/>
        <end position="443"/>
    </location>
</feature>
<dbReference type="Proteomes" id="UP000295506">
    <property type="component" value="Unassembled WGS sequence"/>
</dbReference>